<evidence type="ECO:0000256" key="5">
    <source>
        <dbReference type="ARBA" id="ARBA00022989"/>
    </source>
</evidence>
<feature type="binding site" evidence="8">
    <location>
        <position position="311"/>
    </location>
    <ligand>
        <name>UDP-alpha-D-glucose</name>
        <dbReference type="ChEBI" id="CHEBI:58885"/>
    </ligand>
</feature>
<evidence type="ECO:0000256" key="1">
    <source>
        <dbReference type="ARBA" id="ARBA00004308"/>
    </source>
</evidence>
<keyword evidence="10" id="KW-1185">Reference proteome</keyword>
<dbReference type="PANTHER" id="PTHR13301">
    <property type="entry name" value="X-BOX TRANSCRIPTION FACTOR-RELATED"/>
    <property type="match status" value="1"/>
</dbReference>
<evidence type="ECO:0000256" key="7">
    <source>
        <dbReference type="ARBA" id="ARBA00023316"/>
    </source>
</evidence>
<keyword evidence="3" id="KW-0808">Transferase</keyword>
<evidence type="ECO:0000256" key="2">
    <source>
        <dbReference type="ARBA" id="ARBA00022676"/>
    </source>
</evidence>
<reference evidence="9 10" key="1">
    <citation type="journal article" date="2017" name="Nat. Commun.">
        <title>Genome assembly with in vitro proximity ligation data and whole-genome triplication in lettuce.</title>
        <authorList>
            <person name="Reyes-Chin-Wo S."/>
            <person name="Wang Z."/>
            <person name="Yang X."/>
            <person name="Kozik A."/>
            <person name="Arikit S."/>
            <person name="Song C."/>
            <person name="Xia L."/>
            <person name="Froenicke L."/>
            <person name="Lavelle D.O."/>
            <person name="Truco M.J."/>
            <person name="Xia R."/>
            <person name="Zhu S."/>
            <person name="Xu C."/>
            <person name="Xu H."/>
            <person name="Xu X."/>
            <person name="Cox K."/>
            <person name="Korf I."/>
            <person name="Meyers B.C."/>
            <person name="Michelmore R.W."/>
        </authorList>
    </citation>
    <scope>NUCLEOTIDE SEQUENCE [LARGE SCALE GENOMIC DNA]</scope>
    <source>
        <strain evidence="10">cv. Salinas</strain>
        <tissue evidence="9">Seedlings</tissue>
    </source>
</reference>
<dbReference type="InterPro" id="IPR005150">
    <property type="entry name" value="Cellulose_synth"/>
</dbReference>
<feature type="binding site" evidence="8">
    <location>
        <position position="305"/>
    </location>
    <ligand>
        <name>UDP-alpha-D-glucose</name>
        <dbReference type="ChEBI" id="CHEBI:58885"/>
    </ligand>
</feature>
<keyword evidence="6" id="KW-0472">Membrane</keyword>
<evidence type="ECO:0000256" key="3">
    <source>
        <dbReference type="ARBA" id="ARBA00022679"/>
    </source>
</evidence>
<accession>A0A9R1VBS9</accession>
<dbReference type="GO" id="GO:0016020">
    <property type="term" value="C:membrane"/>
    <property type="evidence" value="ECO:0007669"/>
    <property type="project" value="InterPro"/>
</dbReference>
<evidence type="ECO:0008006" key="11">
    <source>
        <dbReference type="Google" id="ProtNLM"/>
    </source>
</evidence>
<evidence type="ECO:0000256" key="8">
    <source>
        <dbReference type="PIRSR" id="PIRSR605150-2"/>
    </source>
</evidence>
<dbReference type="GO" id="GO:0030244">
    <property type="term" value="P:cellulose biosynthetic process"/>
    <property type="evidence" value="ECO:0007669"/>
    <property type="project" value="InterPro"/>
</dbReference>
<sequence>MFNNRPPFLLPQISSLVSSTSPALEHFIVPFSLPLPIPPLRLPVLFYPPLCMYTKSPLLVRSSGIACHRGTVEAPDPLPPVHALPSVFTTFVLLKIVGCSSTSCILDYVKSTGGRILSLKSNHDAQESSSHYMNEFDCAQGRRQWHGEDPGLCSSSRRNESQQPVPLLTNGKQFQVLGEIPITTPDNLSVRSKSGPLDPGDKHVGYLDTRQPGFYFIWAWECGPEGKGRREHIQDGGKIRHENITLHLSILKAPINMSTGDPRQAIRHHRGQLGNFSFNNESLSFCRFDSEGQPSQLAPIDVFVSILDPLKEPPLITANTMLAILSMEYHVDKFSCYVSDDGSAMLKFESLSETTRFAKKWVPFCKKHSIEPRAPEFYFDQKIDYLKDKIQPYLVKERRAMKGSFTTFMREYEKFKVGINVLVAEAQKMTEEGWSMQDGTPWHGNNPLDLLTKEVWSFKIVFFKGALHSTKFFFDGG</sequence>
<dbReference type="EMBL" id="NBSK02000005">
    <property type="protein sequence ID" value="KAJ0203446.1"/>
    <property type="molecule type" value="Genomic_DNA"/>
</dbReference>
<dbReference type="GO" id="GO:0071555">
    <property type="term" value="P:cell wall organization"/>
    <property type="evidence" value="ECO:0007669"/>
    <property type="project" value="UniProtKB-KW"/>
</dbReference>
<dbReference type="GO" id="GO:0016760">
    <property type="term" value="F:cellulose synthase (UDP-forming) activity"/>
    <property type="evidence" value="ECO:0007669"/>
    <property type="project" value="InterPro"/>
</dbReference>
<proteinExistence type="predicted"/>
<dbReference type="Proteomes" id="UP000235145">
    <property type="component" value="Unassembled WGS sequence"/>
</dbReference>
<feature type="binding site" evidence="8">
    <location>
        <position position="341"/>
    </location>
    <ligand>
        <name>UDP-alpha-D-glucose</name>
        <dbReference type="ChEBI" id="CHEBI:58885"/>
    </ligand>
</feature>
<dbReference type="GO" id="GO:0012505">
    <property type="term" value="C:endomembrane system"/>
    <property type="evidence" value="ECO:0007669"/>
    <property type="project" value="UniProtKB-SubCell"/>
</dbReference>
<evidence type="ECO:0000313" key="9">
    <source>
        <dbReference type="EMBL" id="KAJ0203446.1"/>
    </source>
</evidence>
<name>A0A9R1VBS9_LACSA</name>
<comment type="subcellular location">
    <subcellularLocation>
        <location evidence="1">Endomembrane system</location>
    </subcellularLocation>
</comment>
<dbReference type="Pfam" id="PF03552">
    <property type="entry name" value="Cellulose_synt"/>
    <property type="match status" value="1"/>
</dbReference>
<evidence type="ECO:0000256" key="6">
    <source>
        <dbReference type="ARBA" id="ARBA00023136"/>
    </source>
</evidence>
<feature type="binding site" evidence="8">
    <location>
        <position position="312"/>
    </location>
    <ligand>
        <name>UDP-alpha-D-glucose</name>
        <dbReference type="ChEBI" id="CHEBI:58885"/>
    </ligand>
</feature>
<protein>
    <recommendedName>
        <fullName evidence="11">Cellulose synthase</fullName>
    </recommendedName>
</protein>
<evidence type="ECO:0000256" key="4">
    <source>
        <dbReference type="ARBA" id="ARBA00022692"/>
    </source>
</evidence>
<organism evidence="9 10">
    <name type="scientific">Lactuca sativa</name>
    <name type="common">Garden lettuce</name>
    <dbReference type="NCBI Taxonomy" id="4236"/>
    <lineage>
        <taxon>Eukaryota</taxon>
        <taxon>Viridiplantae</taxon>
        <taxon>Streptophyta</taxon>
        <taxon>Embryophyta</taxon>
        <taxon>Tracheophyta</taxon>
        <taxon>Spermatophyta</taxon>
        <taxon>Magnoliopsida</taxon>
        <taxon>eudicotyledons</taxon>
        <taxon>Gunneridae</taxon>
        <taxon>Pentapetalae</taxon>
        <taxon>asterids</taxon>
        <taxon>campanulids</taxon>
        <taxon>Asterales</taxon>
        <taxon>Asteraceae</taxon>
        <taxon>Cichorioideae</taxon>
        <taxon>Cichorieae</taxon>
        <taxon>Lactucinae</taxon>
        <taxon>Lactuca</taxon>
    </lineage>
</organism>
<keyword evidence="5" id="KW-1133">Transmembrane helix</keyword>
<dbReference type="AlphaFoldDB" id="A0A9R1VBS9"/>
<keyword evidence="4" id="KW-0812">Transmembrane</keyword>
<keyword evidence="7" id="KW-0961">Cell wall biogenesis/degradation</keyword>
<comment type="caution">
    <text evidence="9">The sequence shown here is derived from an EMBL/GenBank/DDBJ whole genome shotgun (WGS) entry which is preliminary data.</text>
</comment>
<gene>
    <name evidence="9" type="ORF">LSAT_V11C500296480</name>
</gene>
<keyword evidence="2" id="KW-0328">Glycosyltransferase</keyword>
<evidence type="ECO:0000313" key="10">
    <source>
        <dbReference type="Proteomes" id="UP000235145"/>
    </source>
</evidence>